<gene>
    <name evidence="2" type="ORF">BFJ72_g7137</name>
</gene>
<dbReference type="PANTHER" id="PTHR33488">
    <property type="entry name" value="ZGC:162509"/>
    <property type="match status" value="1"/>
</dbReference>
<sequence>MALNQRQVEVLTRREDFDVVGRISGESKASLSSQYRWENIVLPAPVALNALGACAVATGSQKANITFAPPKEGFKYLSDFAGFRLQANLSKCVDLGRFAFMETEKQIGKINMLSGAFNGTFENILEALSDPEGAKRLLRREMETWNHASSDCLNSSKEIDGKFGDWINHASELHQACATAEPTSEDQQVLKDIELAVAGASIDYQQNISTGQLEKCLEAATEAFKRASDGSPKDWDAVGRQVVEKLTDSLSTALNQAMPTPSASKPKDSNDPAYSQVVRDLIYWELLSTAFVGTTDGIAWDKAGQATTFAAKMLAHSQKSFGSLASSSGPSQQYRSALDSACRIGNGIAAELEQAGKSIGYTAPSKDSETVKSWQRDFLSNYATVITMNATAKSFQGSIANGSPVPSQRDTSATEAAQVQAKTAQAQAVLESVKIRLHIASEALAATRETYQNSTGILAEHQGRLNQVNAKLERLKNSSLEMNAIKGILVQAIVTMVEIKTEIVNLVQFFNAIPVAIRFVTEKYVNPYVEAIKAGNDGDSVGPYSMLDFQQSCIFNSTTIIRSYFSTFADSTSMWARLSQMSVTPMLRMVDELLSFASMGMDSRMISRKANETQEFSRRAIDEISRKAKDVRTNMKFLAPSTKLTSLQGQSKTIGNMETRVSETNEKKRTLPSVSPEIATAISSGVENSKIATQKGLRTEADESLLAKSLA</sequence>
<reference evidence="2 3" key="1">
    <citation type="journal article" date="2018" name="Sci. Rep.">
        <title>Characterisation of pathogen-specific regions and novel effector candidates in Fusarium oxysporum f. sp. cepae.</title>
        <authorList>
            <person name="Armitage A.D."/>
            <person name="Taylor A."/>
            <person name="Sobczyk M.K."/>
            <person name="Baxter L."/>
            <person name="Greenfield B.P."/>
            <person name="Bates H.J."/>
            <person name="Wilson F."/>
            <person name="Jackson A.C."/>
            <person name="Ott S."/>
            <person name="Harrison R.J."/>
            <person name="Clarkson J.P."/>
        </authorList>
    </citation>
    <scope>NUCLEOTIDE SEQUENCE [LARGE SCALE GENOMIC DNA]</scope>
    <source>
        <strain evidence="2 3">Fp_A8</strain>
    </source>
</reference>
<dbReference type="Proteomes" id="UP000283569">
    <property type="component" value="Unassembled WGS sequence"/>
</dbReference>
<accession>A0A420TBY9</accession>
<evidence type="ECO:0000313" key="2">
    <source>
        <dbReference type="EMBL" id="RKL39007.1"/>
    </source>
</evidence>
<name>A0A420TBY9_GIBIN</name>
<evidence type="ECO:0000313" key="3">
    <source>
        <dbReference type="Proteomes" id="UP000283569"/>
    </source>
</evidence>
<feature type="compositionally biased region" description="Basic and acidic residues" evidence="1">
    <location>
        <begin position="660"/>
        <end position="669"/>
    </location>
</feature>
<proteinExistence type="predicted"/>
<protein>
    <submittedName>
        <fullName evidence="2">Uncharacterized protein</fullName>
    </submittedName>
</protein>
<comment type="caution">
    <text evidence="2">The sequence shown here is derived from an EMBL/GenBank/DDBJ whole genome shotgun (WGS) entry which is preliminary data.</text>
</comment>
<dbReference type="AlphaFoldDB" id="A0A420TBY9"/>
<organism evidence="2 3">
    <name type="scientific">Gibberella intermedia</name>
    <name type="common">Bulb rot disease fungus</name>
    <name type="synonym">Fusarium proliferatum</name>
    <dbReference type="NCBI Taxonomy" id="948311"/>
    <lineage>
        <taxon>Eukaryota</taxon>
        <taxon>Fungi</taxon>
        <taxon>Dikarya</taxon>
        <taxon>Ascomycota</taxon>
        <taxon>Pezizomycotina</taxon>
        <taxon>Sordariomycetes</taxon>
        <taxon>Hypocreomycetidae</taxon>
        <taxon>Hypocreales</taxon>
        <taxon>Nectriaceae</taxon>
        <taxon>Fusarium</taxon>
        <taxon>Fusarium fujikuroi species complex</taxon>
    </lineage>
</organism>
<evidence type="ECO:0000256" key="1">
    <source>
        <dbReference type="SAM" id="MobiDB-lite"/>
    </source>
</evidence>
<dbReference type="EMBL" id="MRDB01000022">
    <property type="protein sequence ID" value="RKL39007.1"/>
    <property type="molecule type" value="Genomic_DNA"/>
</dbReference>
<feature type="region of interest" description="Disordered" evidence="1">
    <location>
        <begin position="649"/>
        <end position="674"/>
    </location>
</feature>
<dbReference type="PANTHER" id="PTHR33488:SF2">
    <property type="entry name" value="EARLY ENDOSOME ANTIGEN 1-LIKE"/>
    <property type="match status" value="1"/>
</dbReference>